<keyword evidence="1" id="KW-0344">Guanine-nucleotide releasing factor</keyword>
<dbReference type="InParanoid" id="G3U735"/>
<protein>
    <recommendedName>
        <fullName evidence="3">N-terminal Ras-GEF domain-containing protein</fullName>
    </recommendedName>
</protein>
<name>G3U735_LOXAF</name>
<evidence type="ECO:0000313" key="4">
    <source>
        <dbReference type="Ensembl" id="ENSLAFP00000023643.1"/>
    </source>
</evidence>
<dbReference type="SUPFAM" id="SSF48366">
    <property type="entry name" value="Ras GEF"/>
    <property type="match status" value="1"/>
</dbReference>
<dbReference type="CDD" id="cd06224">
    <property type="entry name" value="REM"/>
    <property type="match status" value="1"/>
</dbReference>
<reference evidence="4" key="2">
    <citation type="submission" date="2025-08" db="UniProtKB">
        <authorList>
            <consortium name="Ensembl"/>
        </authorList>
    </citation>
    <scope>IDENTIFICATION</scope>
    <source>
        <strain evidence="4">Isolate ISIS603380</strain>
    </source>
</reference>
<evidence type="ECO:0000259" key="3">
    <source>
        <dbReference type="PROSITE" id="PS50212"/>
    </source>
</evidence>
<sequence>KLVEHLVLAFLKGNFSYIRIFLGTYRTYATTQQVLDQLLQRYGCNHPYSAQDAEPQDQLKGLGTWLKEYSEDFDQPPDFPCLKLVMEYVQVNMPGSHLEHRAQLLLAQLDQMEVTETEPEAAPVLALELHSTPPITLPAPEPAPDGEPAGGVDSHPGSPPELAPGPPADVNPTPATTLELHTTPAISSPAPALAPDEEPGGGSESYPGPPSEPTPGPLATVSPAPAPTPELDV</sequence>
<reference evidence="4 5" key="1">
    <citation type="submission" date="2009-06" db="EMBL/GenBank/DDBJ databases">
        <title>The Genome Sequence of Loxodonta africana (African elephant).</title>
        <authorList>
            <person name="Di Palma F."/>
            <person name="Heiman D."/>
            <person name="Young S."/>
            <person name="Johnson J."/>
            <person name="Lander E.S."/>
            <person name="Lindblad-Toh K."/>
        </authorList>
    </citation>
    <scope>NUCLEOTIDE SEQUENCE [LARGE SCALE GENOMIC DNA]</scope>
    <source>
        <strain evidence="4 5">Isolate ISIS603380</strain>
    </source>
</reference>
<feature type="compositionally biased region" description="Pro residues" evidence="2">
    <location>
        <begin position="157"/>
        <end position="169"/>
    </location>
</feature>
<evidence type="ECO:0000256" key="2">
    <source>
        <dbReference type="SAM" id="MobiDB-lite"/>
    </source>
</evidence>
<feature type="compositionally biased region" description="Pro residues" evidence="2">
    <location>
        <begin position="224"/>
        <end position="233"/>
    </location>
</feature>
<dbReference type="GO" id="GO:0005085">
    <property type="term" value="F:guanyl-nucleotide exchange factor activity"/>
    <property type="evidence" value="ECO:0007669"/>
    <property type="project" value="UniProtKB-KW"/>
</dbReference>
<dbReference type="SMART" id="SM00229">
    <property type="entry name" value="RasGEFN"/>
    <property type="match status" value="1"/>
</dbReference>
<dbReference type="PROSITE" id="PS50212">
    <property type="entry name" value="RASGEF_NTER"/>
    <property type="match status" value="1"/>
</dbReference>
<reference evidence="4" key="3">
    <citation type="submission" date="2025-09" db="UniProtKB">
        <authorList>
            <consortium name="Ensembl"/>
        </authorList>
    </citation>
    <scope>IDENTIFICATION</scope>
    <source>
        <strain evidence="4">Isolate ISIS603380</strain>
    </source>
</reference>
<organism evidence="4 5">
    <name type="scientific">Loxodonta africana</name>
    <name type="common">African elephant</name>
    <dbReference type="NCBI Taxonomy" id="9785"/>
    <lineage>
        <taxon>Eukaryota</taxon>
        <taxon>Metazoa</taxon>
        <taxon>Chordata</taxon>
        <taxon>Craniata</taxon>
        <taxon>Vertebrata</taxon>
        <taxon>Euteleostomi</taxon>
        <taxon>Mammalia</taxon>
        <taxon>Eutheria</taxon>
        <taxon>Afrotheria</taxon>
        <taxon>Proboscidea</taxon>
        <taxon>Elephantidae</taxon>
        <taxon>Loxodonta</taxon>
    </lineage>
</organism>
<feature type="region of interest" description="Disordered" evidence="2">
    <location>
        <begin position="132"/>
        <end position="233"/>
    </location>
</feature>
<feature type="compositionally biased region" description="Low complexity" evidence="2">
    <location>
        <begin position="184"/>
        <end position="194"/>
    </location>
</feature>
<dbReference type="InterPro" id="IPR000651">
    <property type="entry name" value="Ras-like_Gua-exchang_fac_N"/>
</dbReference>
<proteinExistence type="predicted"/>
<feature type="domain" description="N-terminal Ras-GEF" evidence="3">
    <location>
        <begin position="1"/>
        <end position="110"/>
    </location>
</feature>
<dbReference type="OMA" id="STWLHEF"/>
<evidence type="ECO:0000313" key="5">
    <source>
        <dbReference type="Proteomes" id="UP000007646"/>
    </source>
</evidence>
<dbReference type="AlphaFoldDB" id="G3U735"/>
<dbReference type="Proteomes" id="UP000007646">
    <property type="component" value="Unassembled WGS sequence"/>
</dbReference>
<dbReference type="HOGENOM" id="CLU_1192260_0_0_1"/>
<dbReference type="STRING" id="9785.ENSLAFP00000023643"/>
<evidence type="ECO:0000256" key="1">
    <source>
        <dbReference type="PROSITE-ProRule" id="PRU00135"/>
    </source>
</evidence>
<feature type="compositionally biased region" description="Pro residues" evidence="2">
    <location>
        <begin position="135"/>
        <end position="145"/>
    </location>
</feature>
<dbReference type="InterPro" id="IPR023578">
    <property type="entry name" value="Ras_GEF_dom_sf"/>
</dbReference>
<accession>G3U735</accession>
<keyword evidence="5" id="KW-1185">Reference proteome</keyword>
<dbReference type="GeneTree" id="ENSGT00940000153181"/>
<dbReference type="Gene3D" id="1.20.870.10">
    <property type="entry name" value="Son of sevenless (SoS) protein Chain: S domain 1"/>
    <property type="match status" value="1"/>
</dbReference>
<dbReference type="Pfam" id="PF00618">
    <property type="entry name" value="RasGEF_N"/>
    <property type="match status" value="1"/>
</dbReference>
<dbReference type="eggNOG" id="KOG3629">
    <property type="taxonomic scope" value="Eukaryota"/>
</dbReference>
<dbReference type="Ensembl" id="ENSLAFT00000030186.1">
    <property type="protein sequence ID" value="ENSLAFP00000023643.1"/>
    <property type="gene ID" value="ENSLAFG00000030658.1"/>
</dbReference>
<feature type="compositionally biased region" description="Pro residues" evidence="2">
    <location>
        <begin position="207"/>
        <end position="216"/>
    </location>
</feature>
<dbReference type="PANTHER" id="PTHR46793:SF3">
    <property type="entry name" value="RIKEN CDNA 4930596D02 GENE"/>
    <property type="match status" value="1"/>
</dbReference>
<dbReference type="PANTHER" id="PTHR46793">
    <property type="entry name" value="1700018F24RIK PROTEIN-RELATED-RELATED"/>
    <property type="match status" value="1"/>
</dbReference>